<gene>
    <name evidence="1 3" type="primary">lptD</name>
    <name evidence="3" type="ORF">HDIA_2421</name>
</gene>
<dbReference type="AlphaFoldDB" id="A0A2C9D6L3"/>
<dbReference type="OrthoDB" id="9760225at2"/>
<dbReference type="PANTHER" id="PTHR30189">
    <property type="entry name" value="LPS-ASSEMBLY PROTEIN"/>
    <property type="match status" value="1"/>
</dbReference>
<organism evidence="3 4">
    <name type="scientific">Hartmannibacter diazotrophicus</name>
    <dbReference type="NCBI Taxonomy" id="1482074"/>
    <lineage>
        <taxon>Bacteria</taxon>
        <taxon>Pseudomonadati</taxon>
        <taxon>Pseudomonadota</taxon>
        <taxon>Alphaproteobacteria</taxon>
        <taxon>Hyphomicrobiales</taxon>
        <taxon>Pleomorphomonadaceae</taxon>
        <taxon>Hartmannibacter</taxon>
    </lineage>
</organism>
<keyword evidence="1" id="KW-0472">Membrane</keyword>
<keyword evidence="1" id="KW-0998">Cell outer membrane</keyword>
<reference evidence="4" key="1">
    <citation type="submission" date="2017-09" db="EMBL/GenBank/DDBJ databases">
        <title>Genome sequence of Nannocystis excedens DSM 71.</title>
        <authorList>
            <person name="Blom J."/>
        </authorList>
    </citation>
    <scope>NUCLEOTIDE SEQUENCE [LARGE SCALE GENOMIC DNA]</scope>
    <source>
        <strain evidence="4">type strain: E19</strain>
    </source>
</reference>
<dbReference type="PANTHER" id="PTHR30189:SF1">
    <property type="entry name" value="LPS-ASSEMBLY PROTEIN LPTD"/>
    <property type="match status" value="1"/>
</dbReference>
<dbReference type="GO" id="GO:1990351">
    <property type="term" value="C:transporter complex"/>
    <property type="evidence" value="ECO:0007669"/>
    <property type="project" value="TreeGrafter"/>
</dbReference>
<dbReference type="Proteomes" id="UP000223606">
    <property type="component" value="Chromosome 1"/>
</dbReference>
<name>A0A2C9D6L3_9HYPH</name>
<feature type="domain" description="LptD C-terminal" evidence="2">
    <location>
        <begin position="705"/>
        <end position="771"/>
    </location>
</feature>
<dbReference type="InterPro" id="IPR007543">
    <property type="entry name" value="LptD_C"/>
</dbReference>
<comment type="similarity">
    <text evidence="1">Belongs to the LptD family.</text>
</comment>
<dbReference type="Pfam" id="PF04453">
    <property type="entry name" value="LptD"/>
    <property type="match status" value="2"/>
</dbReference>
<dbReference type="EMBL" id="LT960614">
    <property type="protein sequence ID" value="SON55962.1"/>
    <property type="molecule type" value="Genomic_DNA"/>
</dbReference>
<evidence type="ECO:0000256" key="1">
    <source>
        <dbReference type="HAMAP-Rule" id="MF_01411"/>
    </source>
</evidence>
<evidence type="ECO:0000313" key="4">
    <source>
        <dbReference type="Proteomes" id="UP000223606"/>
    </source>
</evidence>
<comment type="subunit">
    <text evidence="1">Component of the lipopolysaccharide transport and assembly complex.</text>
</comment>
<dbReference type="InterPro" id="IPR020889">
    <property type="entry name" value="LipoPS_assembly_LptD"/>
</dbReference>
<accession>A0A2C9D6L3</accession>
<comment type="function">
    <text evidence="1">Involved in the assembly of lipopolysaccharide (LPS) at the surface of the outer membrane.</text>
</comment>
<dbReference type="HAMAP" id="MF_01411">
    <property type="entry name" value="LPS_assembly_LptD"/>
    <property type="match status" value="1"/>
</dbReference>
<proteinExistence type="inferred from homology"/>
<dbReference type="InterPro" id="IPR050218">
    <property type="entry name" value="LptD"/>
</dbReference>
<evidence type="ECO:0000313" key="3">
    <source>
        <dbReference type="EMBL" id="SON55962.1"/>
    </source>
</evidence>
<dbReference type="GO" id="GO:0015920">
    <property type="term" value="P:lipopolysaccharide transport"/>
    <property type="evidence" value="ECO:0007669"/>
    <property type="project" value="InterPro"/>
</dbReference>
<keyword evidence="1" id="KW-0732">Signal</keyword>
<comment type="caution">
    <text evidence="1">Lacks conserved residue(s) required for the propagation of feature annotation.</text>
</comment>
<evidence type="ECO:0000259" key="2">
    <source>
        <dbReference type="Pfam" id="PF04453"/>
    </source>
</evidence>
<sequence>MSPAISLLKKKWLGSVRMPSHIRARRLPAKAVSAVVLALSLMVGAGVATTSAAPDTSSDSQLDSQRMLLESDTLIYDLDDQKVTAVGSVAIYYANHVVTADKVEVDRRAKTVTAIGNVILTDPSGNVVRSDHVQLSDDLSEGLIQQLELRTAEGAAFRASRVVRTVNDRTEFDDGVYEACVDCDGIPGKKPLWTIKARKVIHKQADKTVTLQDATFEFAGMPIAWLPRLTQPDPTVRRKTGFLIPTPVYKETLGAGITVPYFWALAPNMDFTFRPAVYSKQGFLADVEWRHRVDNGKYTVRLAGIDQASPGAFSGSSGDTDWRGAIFSTGDFKINKQWSWGWDVAVASDRAFLHDYDLPKASNDAAISDIYLTGIGDRNYFDARFYGIFVQQEDDPTTGLPQDVDLQEKQPFVHPVVDYSGILEQPVFGGQLSYDTNFTSLTREKDDIFSFNGGLNQRFRGVGGTFSRLSVDTLWKRQVTDSLGQVFTPFVGLNADAFFLNTWSSSTAGLSDDQVIGRVMPMVGLEYRFPFLVTSPSTSSVISPVAQLIARPNEMSVGDVPNEDAQSLVFDETSLFDINKFSGFDRTEGGTRLNVGFTQTTDFAWGGSLSSVIGQSFQIAGQNSYAVNNIYETGSDSGLESDASDYVAGLTLDTAQGLLFGARARFDHSSFEVARAEAQVVGLAGPLTTSLTYAFLDAQPDLGVDKRSEIQGAANLQLTRNWRMFGTARFDIINDDFVRTGIGFGYDEESFSASVAYTEDRTDSTDGTNRTIFFRLGFKTLGDVSTSADLQN</sequence>
<dbReference type="KEGG" id="hdi:HDIA_2421"/>
<keyword evidence="4" id="KW-1185">Reference proteome</keyword>
<dbReference type="RefSeq" id="WP_099556402.1">
    <property type="nucleotide sequence ID" value="NZ_LT960614.1"/>
</dbReference>
<feature type="domain" description="LptD C-terminal" evidence="2">
    <location>
        <begin position="323"/>
        <end position="680"/>
    </location>
</feature>
<dbReference type="GO" id="GO:0009279">
    <property type="term" value="C:cell outer membrane"/>
    <property type="evidence" value="ECO:0007669"/>
    <property type="project" value="UniProtKB-SubCell"/>
</dbReference>
<dbReference type="GO" id="GO:0043165">
    <property type="term" value="P:Gram-negative-bacterium-type cell outer membrane assembly"/>
    <property type="evidence" value="ECO:0007669"/>
    <property type="project" value="UniProtKB-UniRule"/>
</dbReference>
<protein>
    <recommendedName>
        <fullName evidence="1">LPS-assembly protein LptD</fullName>
    </recommendedName>
</protein>
<comment type="subcellular location">
    <subcellularLocation>
        <location evidence="1">Cell outer membrane</location>
    </subcellularLocation>
</comment>